<proteinExistence type="predicted"/>
<dbReference type="PROSITE" id="PS00108">
    <property type="entry name" value="PROTEIN_KINASE_ST"/>
    <property type="match status" value="1"/>
</dbReference>
<evidence type="ECO:0000313" key="4">
    <source>
        <dbReference type="Proteomes" id="UP000025227"/>
    </source>
</evidence>
<keyword evidence="4" id="KW-1185">Reference proteome</keyword>
<evidence type="ECO:0000259" key="3">
    <source>
        <dbReference type="PROSITE" id="PS50011"/>
    </source>
</evidence>
<evidence type="ECO:0000256" key="2">
    <source>
        <dbReference type="SAM" id="MobiDB-lite"/>
    </source>
</evidence>
<dbReference type="Proteomes" id="UP000025227">
    <property type="component" value="Unplaced"/>
</dbReference>
<reference evidence="5" key="1">
    <citation type="submission" date="2020-12" db="UniProtKB">
        <authorList>
            <consortium name="WormBaseParasite"/>
        </authorList>
    </citation>
    <scope>IDENTIFICATION</scope>
    <source>
        <strain evidence="5">MHco3</strain>
    </source>
</reference>
<feature type="region of interest" description="Disordered" evidence="2">
    <location>
        <begin position="1"/>
        <end position="56"/>
    </location>
</feature>
<dbReference type="EC" id="2.7.11.1" evidence="1"/>
<feature type="compositionally biased region" description="Low complexity" evidence="2">
    <location>
        <begin position="456"/>
        <end position="465"/>
    </location>
</feature>
<dbReference type="GO" id="GO:0005524">
    <property type="term" value="F:ATP binding"/>
    <property type="evidence" value="ECO:0007669"/>
    <property type="project" value="InterPro"/>
</dbReference>
<dbReference type="OrthoDB" id="2687620at2759"/>
<dbReference type="InterPro" id="IPR011009">
    <property type="entry name" value="Kinase-like_dom_sf"/>
</dbReference>
<feature type="compositionally biased region" description="Polar residues" evidence="2">
    <location>
        <begin position="532"/>
        <end position="541"/>
    </location>
</feature>
<dbReference type="InterPro" id="IPR050235">
    <property type="entry name" value="CK1_Ser-Thr_kinase"/>
</dbReference>
<evidence type="ECO:0000256" key="1">
    <source>
        <dbReference type="ARBA" id="ARBA00012513"/>
    </source>
</evidence>
<feature type="compositionally biased region" description="Low complexity" evidence="2">
    <location>
        <begin position="597"/>
        <end position="625"/>
    </location>
</feature>
<accession>A0A7I4YJ11</accession>
<dbReference type="Pfam" id="PF00069">
    <property type="entry name" value="Pkinase"/>
    <property type="match status" value="1"/>
</dbReference>
<dbReference type="PROSITE" id="PS50011">
    <property type="entry name" value="PROTEIN_KINASE_DOM"/>
    <property type="match status" value="1"/>
</dbReference>
<feature type="compositionally biased region" description="Basic and acidic residues" evidence="2">
    <location>
        <begin position="643"/>
        <end position="652"/>
    </location>
</feature>
<feature type="region of interest" description="Disordered" evidence="2">
    <location>
        <begin position="424"/>
        <end position="652"/>
    </location>
</feature>
<dbReference type="GO" id="GO:0004674">
    <property type="term" value="F:protein serine/threonine kinase activity"/>
    <property type="evidence" value="ECO:0007669"/>
    <property type="project" value="UniProtKB-EC"/>
</dbReference>
<sequence length="652" mass="76362">MGRKKERFNDDGSDSSEDDSAVTKTTRQNVLPLFTQKKKQQQPMSGALQKPRKQPPWYNARILEEERPDLAGEDGRINLERDEAALMDMFIRGKSDLQIGDLIITDDNLDEEDRKFNRYEVQLKYNEGRYTAIYIISRQVCVNNETEEKNTLFAMKTSIRPYSVNISLRMKRELRMLNELKKYKCPYCPTVLDSGRVADLPFIVMNLLDRNFEKLREQVTMFRPATAYYVAHEALAAIGFLHNLRFIHRDIKTTNLCVGVGPLMTRIYLIDYGDTVRKGKKIRYGTPDAYTLPYWSLDAHRRTAAREKGDIESWFYVFIDLLEPGSLPWSKLNDEKAIEAEKVAFWEGRNPNQMPDSPYVTAIFDLIRTTNFNYHLARQTLREAVDANLRGPLVLEWAPNLRVPWTEHCQTIRRDISCVDLRTDRTSRTTRSSVDTTMRSIYDEPTARSSYTSVYRQKQQQQQQRRYGRTSRMTEPQRRTSETLVSKVPPEKPTLRLPVKKSQYMKADEDDNTKTARIPLMEEQPKPEMKRSPSQKPSNDSRNIRGVPLGEDDDDKKRKTEKRSPTRRYKVPKPGENVQGRPYIDDEDDKRKRKSSTLRSRSQSRIQQRQQQQQPQQRRPSPQRQRPSRQKFRRRGEQFSSGRRKEAARAVS</sequence>
<dbReference type="InterPro" id="IPR008271">
    <property type="entry name" value="Ser/Thr_kinase_AS"/>
</dbReference>
<protein>
    <recommendedName>
        <fullName evidence="1">non-specific serine/threonine protein kinase</fullName>
        <ecNumber evidence="1">2.7.11.1</ecNumber>
    </recommendedName>
</protein>
<dbReference type="AlphaFoldDB" id="A0A7I4YJ11"/>
<dbReference type="InterPro" id="IPR000719">
    <property type="entry name" value="Prot_kinase_dom"/>
</dbReference>
<dbReference type="SUPFAM" id="SSF56112">
    <property type="entry name" value="Protein kinase-like (PK-like)"/>
    <property type="match status" value="1"/>
</dbReference>
<feature type="compositionally biased region" description="Acidic residues" evidence="2">
    <location>
        <begin position="11"/>
        <end position="20"/>
    </location>
</feature>
<dbReference type="SMART" id="SM00220">
    <property type="entry name" value="S_TKc"/>
    <property type="match status" value="1"/>
</dbReference>
<evidence type="ECO:0000313" key="5">
    <source>
        <dbReference type="WBParaSite" id="HCON_00099890-00001"/>
    </source>
</evidence>
<feature type="domain" description="Protein kinase" evidence="3">
    <location>
        <begin position="119"/>
        <end position="394"/>
    </location>
</feature>
<dbReference type="PANTHER" id="PTHR11909">
    <property type="entry name" value="CASEIN KINASE-RELATED"/>
    <property type="match status" value="1"/>
</dbReference>
<organism evidence="4 5">
    <name type="scientific">Haemonchus contortus</name>
    <name type="common">Barber pole worm</name>
    <dbReference type="NCBI Taxonomy" id="6289"/>
    <lineage>
        <taxon>Eukaryota</taxon>
        <taxon>Metazoa</taxon>
        <taxon>Ecdysozoa</taxon>
        <taxon>Nematoda</taxon>
        <taxon>Chromadorea</taxon>
        <taxon>Rhabditida</taxon>
        <taxon>Rhabditina</taxon>
        <taxon>Rhabditomorpha</taxon>
        <taxon>Strongyloidea</taxon>
        <taxon>Trichostrongylidae</taxon>
        <taxon>Haemonchus</taxon>
    </lineage>
</organism>
<dbReference type="WBParaSite" id="HCON_00099890-00001">
    <property type="protein sequence ID" value="HCON_00099890-00001"/>
    <property type="gene ID" value="HCON_00099890"/>
</dbReference>
<dbReference type="Gene3D" id="1.10.510.10">
    <property type="entry name" value="Transferase(Phosphotransferase) domain 1"/>
    <property type="match status" value="1"/>
</dbReference>
<feature type="compositionally biased region" description="Basic and acidic residues" evidence="2">
    <location>
        <begin position="555"/>
        <end position="564"/>
    </location>
</feature>
<name>A0A7I4YJ11_HAECO</name>
<feature type="compositionally biased region" description="Low complexity" evidence="2">
    <location>
        <begin position="429"/>
        <end position="440"/>
    </location>
</feature>